<protein>
    <recommendedName>
        <fullName evidence="1">Flavodoxin domain-containing protein</fullName>
    </recommendedName>
</protein>
<dbReference type="Gene3D" id="3.40.50.360">
    <property type="match status" value="1"/>
</dbReference>
<organism evidence="2 3">
    <name type="scientific">Hungatella hathewayi</name>
    <dbReference type="NCBI Taxonomy" id="154046"/>
    <lineage>
        <taxon>Bacteria</taxon>
        <taxon>Bacillati</taxon>
        <taxon>Bacillota</taxon>
        <taxon>Clostridia</taxon>
        <taxon>Lachnospirales</taxon>
        <taxon>Lachnospiraceae</taxon>
        <taxon>Hungatella</taxon>
    </lineage>
</organism>
<dbReference type="InterPro" id="IPR026816">
    <property type="entry name" value="Flavodoxin_dom"/>
</dbReference>
<evidence type="ECO:0000259" key="1">
    <source>
        <dbReference type="Pfam" id="PF12724"/>
    </source>
</evidence>
<proteinExistence type="predicted"/>
<dbReference type="GO" id="GO:0016651">
    <property type="term" value="F:oxidoreductase activity, acting on NAD(P)H"/>
    <property type="evidence" value="ECO:0007669"/>
    <property type="project" value="UniProtKB-ARBA"/>
</dbReference>
<feature type="domain" description="Flavodoxin" evidence="1">
    <location>
        <begin position="5"/>
        <end position="81"/>
    </location>
</feature>
<dbReference type="AlphaFoldDB" id="A0A374P7N9"/>
<dbReference type="EMBL" id="QSON01000005">
    <property type="protein sequence ID" value="RGJ04560.1"/>
    <property type="molecule type" value="Genomic_DNA"/>
</dbReference>
<dbReference type="SUPFAM" id="SSF52218">
    <property type="entry name" value="Flavoproteins"/>
    <property type="match status" value="1"/>
</dbReference>
<name>A0A374P7N9_9FIRM</name>
<reference evidence="2 3" key="1">
    <citation type="submission" date="2018-08" db="EMBL/GenBank/DDBJ databases">
        <title>A genome reference for cultivated species of the human gut microbiota.</title>
        <authorList>
            <person name="Zou Y."/>
            <person name="Xue W."/>
            <person name="Luo G."/>
        </authorList>
    </citation>
    <scope>NUCLEOTIDE SEQUENCE [LARGE SCALE GENOMIC DNA]</scope>
    <source>
        <strain evidence="2 3">TM09-12</strain>
    </source>
</reference>
<dbReference type="Pfam" id="PF12724">
    <property type="entry name" value="Flavodoxin_5"/>
    <property type="match status" value="1"/>
</dbReference>
<comment type="caution">
    <text evidence="2">The sequence shown here is derived from an EMBL/GenBank/DDBJ whole genome shotgun (WGS) entry which is preliminary data.</text>
</comment>
<gene>
    <name evidence="2" type="ORF">DXD79_11510</name>
</gene>
<dbReference type="GO" id="GO:0010181">
    <property type="term" value="F:FMN binding"/>
    <property type="evidence" value="ECO:0007669"/>
    <property type="project" value="InterPro"/>
</dbReference>
<dbReference type="InterPro" id="IPR029039">
    <property type="entry name" value="Flavoprotein-like_sf"/>
</dbReference>
<evidence type="ECO:0000313" key="3">
    <source>
        <dbReference type="Proteomes" id="UP000263014"/>
    </source>
</evidence>
<dbReference type="RefSeq" id="WP_117631784.1">
    <property type="nucleotide sequence ID" value="NZ_QSON01000005.1"/>
</dbReference>
<accession>A0A374P7N9</accession>
<evidence type="ECO:0000313" key="2">
    <source>
        <dbReference type="EMBL" id="RGJ04560.1"/>
    </source>
</evidence>
<sequence length="142" mass="15245">MKIAIRYQSRGGNTKTVAEAISKIAGVRAQAIGVPLEEPVDLLYVGGGVYKWDIDPDLKAYLRTLDSNLVKSIAAFSTAGGMDGARKIGALAKEKGICVCEKTLPVKVFLTNHAAFGSKGYFDLSEKQLHAVREFVKNTAGQ</sequence>
<dbReference type="Proteomes" id="UP000263014">
    <property type="component" value="Unassembled WGS sequence"/>
</dbReference>